<sequence>MEKRHINYCGLGDSLTVGVGSNIFEKGFIGKYLFLTRKALNQPIAPAVFARVGATTGDILKSFEHPLVCKTIKEAEIITITAGGNDLIDAAEQFLQDKKEEDFFIALENGKKNLSNIIQQIMTFKREAEPYIIRMINLYNPFPELKGSDKWVEAFNHDIERLANPPGIRVADIHDLFLGKEKELLANDHVHPNTKGYHLIAESLHQLGYEPLLS</sequence>
<evidence type="ECO:0000259" key="1">
    <source>
        <dbReference type="Pfam" id="PF13472"/>
    </source>
</evidence>
<dbReference type="Proteomes" id="UP000189761">
    <property type="component" value="Unassembled WGS sequence"/>
</dbReference>
<dbReference type="EMBL" id="MTLA01000199">
    <property type="protein sequence ID" value="OOP67386.1"/>
    <property type="molecule type" value="Genomic_DNA"/>
</dbReference>
<evidence type="ECO:0000313" key="2">
    <source>
        <dbReference type="EMBL" id="OOP67386.1"/>
    </source>
</evidence>
<dbReference type="InterPro" id="IPR051532">
    <property type="entry name" value="Ester_Hydrolysis_Enzymes"/>
</dbReference>
<dbReference type="PANTHER" id="PTHR30383:SF27">
    <property type="entry name" value="SPORE GERMINATION LIPASE LIPC"/>
    <property type="match status" value="1"/>
</dbReference>
<dbReference type="GO" id="GO:0004622">
    <property type="term" value="F:phosphatidylcholine lysophospholipase activity"/>
    <property type="evidence" value="ECO:0007669"/>
    <property type="project" value="TreeGrafter"/>
</dbReference>
<protein>
    <recommendedName>
        <fullName evidence="1">SGNH hydrolase-type esterase domain-containing protein</fullName>
    </recommendedName>
</protein>
<dbReference type="RefSeq" id="WP_058004765.1">
    <property type="nucleotide sequence ID" value="NZ_CP065424.1"/>
</dbReference>
<reference evidence="2 3" key="1">
    <citation type="submission" date="2017-01" db="EMBL/GenBank/DDBJ databases">
        <title>Draft genome sequence of Bacillus oleronius.</title>
        <authorList>
            <person name="Allam M."/>
        </authorList>
    </citation>
    <scope>NUCLEOTIDE SEQUENCE [LARGE SCALE GENOMIC DNA]</scope>
    <source>
        <strain evidence="2 3">DSM 9356</strain>
    </source>
</reference>
<dbReference type="SUPFAM" id="SSF52266">
    <property type="entry name" value="SGNH hydrolase"/>
    <property type="match status" value="1"/>
</dbReference>
<evidence type="ECO:0000313" key="3">
    <source>
        <dbReference type="Proteomes" id="UP000189761"/>
    </source>
</evidence>
<organism evidence="2 3">
    <name type="scientific">Heyndrickxia oleronia</name>
    <dbReference type="NCBI Taxonomy" id="38875"/>
    <lineage>
        <taxon>Bacteria</taxon>
        <taxon>Bacillati</taxon>
        <taxon>Bacillota</taxon>
        <taxon>Bacilli</taxon>
        <taxon>Bacillales</taxon>
        <taxon>Bacillaceae</taxon>
        <taxon>Heyndrickxia</taxon>
    </lineage>
</organism>
<dbReference type="InterPro" id="IPR013830">
    <property type="entry name" value="SGNH_hydro"/>
</dbReference>
<proteinExistence type="predicted"/>
<feature type="domain" description="SGNH hydrolase-type esterase" evidence="1">
    <location>
        <begin position="11"/>
        <end position="198"/>
    </location>
</feature>
<dbReference type="Gene3D" id="3.40.50.1110">
    <property type="entry name" value="SGNH hydrolase"/>
    <property type="match status" value="1"/>
</dbReference>
<dbReference type="InterPro" id="IPR036514">
    <property type="entry name" value="SGNH_hydro_sf"/>
</dbReference>
<keyword evidence="3" id="KW-1185">Reference proteome</keyword>
<dbReference type="AlphaFoldDB" id="A0A8E2I610"/>
<accession>A0A8E2I610</accession>
<name>A0A8E2I610_9BACI</name>
<gene>
    <name evidence="2" type="ORF">BWZ43_15995</name>
</gene>
<comment type="caution">
    <text evidence="2">The sequence shown here is derived from an EMBL/GenBank/DDBJ whole genome shotgun (WGS) entry which is preliminary data.</text>
</comment>
<dbReference type="Pfam" id="PF13472">
    <property type="entry name" value="Lipase_GDSL_2"/>
    <property type="match status" value="1"/>
</dbReference>
<dbReference type="PANTHER" id="PTHR30383">
    <property type="entry name" value="THIOESTERASE 1/PROTEASE 1/LYSOPHOSPHOLIPASE L1"/>
    <property type="match status" value="1"/>
</dbReference>